<protein>
    <recommendedName>
        <fullName evidence="2">histidine kinase</fullName>
        <ecNumber evidence="2">2.7.13.3</ecNumber>
    </recommendedName>
</protein>
<organism evidence="13 16">
    <name type="scientific">Streptomyces radicis</name>
    <dbReference type="NCBI Taxonomy" id="1750517"/>
    <lineage>
        <taxon>Bacteria</taxon>
        <taxon>Bacillati</taxon>
        <taxon>Actinomycetota</taxon>
        <taxon>Actinomycetes</taxon>
        <taxon>Kitasatosporales</taxon>
        <taxon>Streptomycetaceae</taxon>
        <taxon>Streptomyces</taxon>
    </lineage>
</organism>
<reference evidence="15 16" key="1">
    <citation type="submission" date="2018-09" db="EMBL/GenBank/DDBJ databases">
        <title>Streptomyces sp. nov. DS1-2, an endophytic actinomycete isolated from roots of Dendrobium scabrilingue.</title>
        <authorList>
            <person name="Kuncharoen N."/>
            <person name="Kudo T."/>
            <person name="Ohkuma M."/>
            <person name="Yuki M."/>
            <person name="Tanasupawat S."/>
        </authorList>
    </citation>
    <scope>NUCLEOTIDE SEQUENCE [LARGE SCALE GENOMIC DNA]</scope>
    <source>
        <strain evidence="13 16">AZ1-7</strain>
        <strain evidence="14 15">DS1-2</strain>
    </source>
</reference>
<dbReference type="InterPro" id="IPR011712">
    <property type="entry name" value="Sig_transdc_His_kin_sub3_dim/P"/>
</dbReference>
<dbReference type="GO" id="GO:0046983">
    <property type="term" value="F:protein dimerization activity"/>
    <property type="evidence" value="ECO:0007669"/>
    <property type="project" value="InterPro"/>
</dbReference>
<feature type="domain" description="Signal transduction histidine kinase subgroup 3 dimerisation and phosphoacceptor" evidence="12">
    <location>
        <begin position="176"/>
        <end position="240"/>
    </location>
</feature>
<name>A0A3A9WKM9_9ACTN</name>
<evidence type="ECO:0000313" key="16">
    <source>
        <dbReference type="Proteomes" id="UP000275024"/>
    </source>
</evidence>
<sequence length="381" mass="40094">MATVATAIGPALIDQVTTDDASVAWLLLGAYALVAAAALAVAHRWPFGAFLMVLLPLGAAEVGAAALEVRISSLAVLPLAFASYALGAYSALRRAVLALLTGAAVVVFGVWLNHATAPDDRRGGSDVLALLTPLPAAWALGMVARGRREEIAAAERRAEHARREQRLREEQAATAERLRIARDMHDVVAHSLTLLVVHAEALRARGDQLPAWAREEVDAMAASGRQTTAELREVLGFLRRVGQGAPRGPVPTLADLPHLVETARQAGTPVSLRVSDRLTSLPRPIQLVAYRIVQECLSNARKHAPGAEVGVRADVTDEDTATFDITCGPPPADHPGTPGTGIGLIGLGERVKALSGTMRAGPAPNGGFHVRCTVPLRSRDG</sequence>
<dbReference type="EMBL" id="RBDX01000001">
    <property type="protein sequence ID" value="RKN12853.1"/>
    <property type="molecule type" value="Genomic_DNA"/>
</dbReference>
<dbReference type="AlphaFoldDB" id="A0A3A9WKM9"/>
<evidence type="ECO:0000256" key="5">
    <source>
        <dbReference type="ARBA" id="ARBA00022741"/>
    </source>
</evidence>
<evidence type="ECO:0000313" key="15">
    <source>
        <dbReference type="Proteomes" id="UP000268652"/>
    </source>
</evidence>
<evidence type="ECO:0000256" key="2">
    <source>
        <dbReference type="ARBA" id="ARBA00012438"/>
    </source>
</evidence>
<dbReference type="GO" id="GO:0016020">
    <property type="term" value="C:membrane"/>
    <property type="evidence" value="ECO:0007669"/>
    <property type="project" value="InterPro"/>
</dbReference>
<evidence type="ECO:0000313" key="13">
    <source>
        <dbReference type="EMBL" id="RKN12853.1"/>
    </source>
</evidence>
<dbReference type="Pfam" id="PF07730">
    <property type="entry name" value="HisKA_3"/>
    <property type="match status" value="1"/>
</dbReference>
<dbReference type="CDD" id="cd16917">
    <property type="entry name" value="HATPase_UhpB-NarQ-NarX-like"/>
    <property type="match status" value="1"/>
</dbReference>
<dbReference type="GO" id="GO:0005524">
    <property type="term" value="F:ATP binding"/>
    <property type="evidence" value="ECO:0007669"/>
    <property type="project" value="UniProtKB-KW"/>
</dbReference>
<evidence type="ECO:0000256" key="6">
    <source>
        <dbReference type="ARBA" id="ARBA00022777"/>
    </source>
</evidence>
<comment type="catalytic activity">
    <reaction evidence="1">
        <text>ATP + protein L-histidine = ADP + protein N-phospho-L-histidine.</text>
        <dbReference type="EC" id="2.7.13.3"/>
    </reaction>
</comment>
<evidence type="ECO:0000256" key="9">
    <source>
        <dbReference type="SAM" id="Coils"/>
    </source>
</evidence>
<feature type="domain" description="Histidine kinase/HSP90-like ATPase" evidence="11">
    <location>
        <begin position="289"/>
        <end position="377"/>
    </location>
</feature>
<dbReference type="InterPro" id="IPR036890">
    <property type="entry name" value="HATPase_C_sf"/>
</dbReference>
<proteinExistence type="predicted"/>
<dbReference type="Proteomes" id="UP000268652">
    <property type="component" value="Unassembled WGS sequence"/>
</dbReference>
<keyword evidence="7" id="KW-0067">ATP-binding</keyword>
<dbReference type="Gene3D" id="3.30.565.10">
    <property type="entry name" value="Histidine kinase-like ATPase, C-terminal domain"/>
    <property type="match status" value="1"/>
</dbReference>
<keyword evidence="8" id="KW-0902">Two-component regulatory system</keyword>
<feature type="coiled-coil region" evidence="9">
    <location>
        <begin position="144"/>
        <end position="171"/>
    </location>
</feature>
<feature type="transmembrane region" description="Helical" evidence="10">
    <location>
        <begin position="73"/>
        <end position="89"/>
    </location>
</feature>
<evidence type="ECO:0000256" key="10">
    <source>
        <dbReference type="SAM" id="Phobius"/>
    </source>
</evidence>
<accession>A0A3A9WKM9</accession>
<keyword evidence="4" id="KW-0808">Transferase</keyword>
<dbReference type="SUPFAM" id="SSF55874">
    <property type="entry name" value="ATPase domain of HSP90 chaperone/DNA topoisomerase II/histidine kinase"/>
    <property type="match status" value="1"/>
</dbReference>
<keyword evidence="10" id="KW-0472">Membrane</keyword>
<keyword evidence="15" id="KW-1185">Reference proteome</keyword>
<feature type="transmembrane region" description="Helical" evidence="10">
    <location>
        <begin position="23"/>
        <end position="42"/>
    </location>
</feature>
<comment type="caution">
    <text evidence="13">The sequence shown here is derived from an EMBL/GenBank/DDBJ whole genome shotgun (WGS) entry which is preliminary data.</text>
</comment>
<dbReference type="Gene3D" id="1.20.5.1930">
    <property type="match status" value="1"/>
</dbReference>
<gene>
    <name evidence="14" type="ORF">D7318_00220</name>
    <name evidence="13" type="ORF">D7319_02675</name>
</gene>
<keyword evidence="3" id="KW-0597">Phosphoprotein</keyword>
<keyword evidence="10" id="KW-0812">Transmembrane</keyword>
<dbReference type="PANTHER" id="PTHR24421">
    <property type="entry name" value="NITRATE/NITRITE SENSOR PROTEIN NARX-RELATED"/>
    <property type="match status" value="1"/>
</dbReference>
<feature type="transmembrane region" description="Helical" evidence="10">
    <location>
        <begin position="127"/>
        <end position="144"/>
    </location>
</feature>
<keyword evidence="5" id="KW-0547">Nucleotide-binding</keyword>
<dbReference type="Pfam" id="PF02518">
    <property type="entry name" value="HATPase_c"/>
    <property type="match status" value="1"/>
</dbReference>
<dbReference type="Proteomes" id="UP000275024">
    <property type="component" value="Unassembled WGS sequence"/>
</dbReference>
<dbReference type="InterPro" id="IPR050482">
    <property type="entry name" value="Sensor_HK_TwoCompSys"/>
</dbReference>
<feature type="transmembrane region" description="Helical" evidence="10">
    <location>
        <begin position="96"/>
        <end position="115"/>
    </location>
</feature>
<dbReference type="InterPro" id="IPR003594">
    <property type="entry name" value="HATPase_dom"/>
</dbReference>
<dbReference type="PANTHER" id="PTHR24421:SF10">
    <property type="entry name" value="NITRATE_NITRITE SENSOR PROTEIN NARQ"/>
    <property type="match status" value="1"/>
</dbReference>
<keyword evidence="6 13" id="KW-0418">Kinase</keyword>
<keyword evidence="10" id="KW-1133">Transmembrane helix</keyword>
<dbReference type="EC" id="2.7.13.3" evidence="2"/>
<evidence type="ECO:0000259" key="11">
    <source>
        <dbReference type="Pfam" id="PF02518"/>
    </source>
</evidence>
<keyword evidence="9" id="KW-0175">Coiled coil</keyword>
<evidence type="ECO:0000313" key="14">
    <source>
        <dbReference type="EMBL" id="RKN27382.1"/>
    </source>
</evidence>
<dbReference type="GO" id="GO:0000155">
    <property type="term" value="F:phosphorelay sensor kinase activity"/>
    <property type="evidence" value="ECO:0007669"/>
    <property type="project" value="InterPro"/>
</dbReference>
<evidence type="ECO:0000256" key="4">
    <source>
        <dbReference type="ARBA" id="ARBA00022679"/>
    </source>
</evidence>
<evidence type="ECO:0000256" key="1">
    <source>
        <dbReference type="ARBA" id="ARBA00000085"/>
    </source>
</evidence>
<evidence type="ECO:0000256" key="8">
    <source>
        <dbReference type="ARBA" id="ARBA00023012"/>
    </source>
</evidence>
<evidence type="ECO:0000256" key="7">
    <source>
        <dbReference type="ARBA" id="ARBA00022840"/>
    </source>
</evidence>
<evidence type="ECO:0000259" key="12">
    <source>
        <dbReference type="Pfam" id="PF07730"/>
    </source>
</evidence>
<evidence type="ECO:0000256" key="3">
    <source>
        <dbReference type="ARBA" id="ARBA00022553"/>
    </source>
</evidence>
<dbReference type="EMBL" id="RBDY01000001">
    <property type="protein sequence ID" value="RKN27382.1"/>
    <property type="molecule type" value="Genomic_DNA"/>
</dbReference>